<comment type="caution">
    <text evidence="7">The sequence shown here is derived from an EMBL/GenBank/DDBJ whole genome shotgun (WGS) entry which is preliminary data.</text>
</comment>
<evidence type="ECO:0000256" key="1">
    <source>
        <dbReference type="ARBA" id="ARBA00005589"/>
    </source>
</evidence>
<dbReference type="PANTHER" id="PTHR13479">
    <property type="entry name" value="30S RIBOSOMAL PROTEIN S18"/>
    <property type="match status" value="1"/>
</dbReference>
<proteinExistence type="inferred from homology"/>
<sequence>MSFYLSSFASLRPIASAVRSACRFNSTTTGSARYAGQQSSQQSQYGQRTINANKRKQARALQNRSKFKEEQRVQAEGRALERFQTRAYQPGDIYAPHDLSPPEMKKWKKPAPPSTDVFDTLQLNPLDQYKNFSMMSEYMTHMGRIKHRSETGLRGVNQRKLAKAIRRAIGLGLMPSVHRHPEILAEAVRSKLKRAGF</sequence>
<dbReference type="Proteomes" id="UP001610334">
    <property type="component" value="Unassembled WGS sequence"/>
</dbReference>
<protein>
    <recommendedName>
        <fullName evidence="4">Small ribosomal subunit protein bS18m</fullName>
    </recommendedName>
</protein>
<keyword evidence="3" id="KW-0687">Ribonucleoprotein</keyword>
<keyword evidence="8" id="KW-1185">Reference proteome</keyword>
<evidence type="ECO:0000313" key="7">
    <source>
        <dbReference type="EMBL" id="KAL2809288.1"/>
    </source>
</evidence>
<organism evidence="7 8">
    <name type="scientific">Aspergillus granulosus</name>
    <dbReference type="NCBI Taxonomy" id="176169"/>
    <lineage>
        <taxon>Eukaryota</taxon>
        <taxon>Fungi</taxon>
        <taxon>Dikarya</taxon>
        <taxon>Ascomycota</taxon>
        <taxon>Pezizomycotina</taxon>
        <taxon>Eurotiomycetes</taxon>
        <taxon>Eurotiomycetidae</taxon>
        <taxon>Eurotiales</taxon>
        <taxon>Aspergillaceae</taxon>
        <taxon>Aspergillus</taxon>
        <taxon>Aspergillus subgen. Nidulantes</taxon>
    </lineage>
</organism>
<evidence type="ECO:0000256" key="6">
    <source>
        <dbReference type="SAM" id="MobiDB-lite"/>
    </source>
</evidence>
<evidence type="ECO:0000256" key="2">
    <source>
        <dbReference type="ARBA" id="ARBA00022980"/>
    </source>
</evidence>
<dbReference type="GO" id="GO:0005840">
    <property type="term" value="C:ribosome"/>
    <property type="evidence" value="ECO:0007669"/>
    <property type="project" value="UniProtKB-KW"/>
</dbReference>
<dbReference type="SUPFAM" id="SSF46911">
    <property type="entry name" value="Ribosomal protein S18"/>
    <property type="match status" value="1"/>
</dbReference>
<keyword evidence="2 7" id="KW-0689">Ribosomal protein</keyword>
<dbReference type="InterPro" id="IPR001648">
    <property type="entry name" value="Ribosomal_bS18"/>
</dbReference>
<name>A0ABR4H1H5_9EURO</name>
<evidence type="ECO:0000256" key="3">
    <source>
        <dbReference type="ARBA" id="ARBA00023274"/>
    </source>
</evidence>
<gene>
    <name evidence="7" type="ORF">BJX63DRAFT_367214</name>
</gene>
<evidence type="ECO:0000256" key="4">
    <source>
        <dbReference type="ARBA" id="ARBA00035264"/>
    </source>
</evidence>
<dbReference type="Pfam" id="PF01084">
    <property type="entry name" value="Ribosomal_S18"/>
    <property type="match status" value="1"/>
</dbReference>
<feature type="region of interest" description="Disordered" evidence="6">
    <location>
        <begin position="91"/>
        <end position="112"/>
    </location>
</feature>
<feature type="coiled-coil region" evidence="5">
    <location>
        <begin position="51"/>
        <end position="78"/>
    </location>
</feature>
<accession>A0ABR4H1H5</accession>
<reference evidence="7 8" key="1">
    <citation type="submission" date="2024-07" db="EMBL/GenBank/DDBJ databases">
        <title>Section-level genome sequencing and comparative genomics of Aspergillus sections Usti and Cavernicolus.</title>
        <authorList>
            <consortium name="Lawrence Berkeley National Laboratory"/>
            <person name="Nybo J.L."/>
            <person name="Vesth T.C."/>
            <person name="Theobald S."/>
            <person name="Frisvad J.C."/>
            <person name="Larsen T.O."/>
            <person name="Kjaerboelling I."/>
            <person name="Rothschild-Mancinelli K."/>
            <person name="Lyhne E.K."/>
            <person name="Kogle M.E."/>
            <person name="Barry K."/>
            <person name="Clum A."/>
            <person name="Na H."/>
            <person name="Ledsgaard L."/>
            <person name="Lin J."/>
            <person name="Lipzen A."/>
            <person name="Kuo A."/>
            <person name="Riley R."/>
            <person name="Mondo S."/>
            <person name="Labutti K."/>
            <person name="Haridas S."/>
            <person name="Pangalinan J."/>
            <person name="Salamov A.A."/>
            <person name="Simmons B.A."/>
            <person name="Magnuson J.K."/>
            <person name="Chen J."/>
            <person name="Drula E."/>
            <person name="Henrissat B."/>
            <person name="Wiebenga A."/>
            <person name="Lubbers R.J."/>
            <person name="Gomes A.C."/>
            <person name="Makela M.R."/>
            <person name="Stajich J."/>
            <person name="Grigoriev I.V."/>
            <person name="Mortensen U.H."/>
            <person name="De Vries R.P."/>
            <person name="Baker S.E."/>
            <person name="Andersen M.R."/>
        </authorList>
    </citation>
    <scope>NUCLEOTIDE SEQUENCE [LARGE SCALE GENOMIC DNA]</scope>
    <source>
        <strain evidence="7 8">CBS 588.65</strain>
    </source>
</reference>
<evidence type="ECO:0000313" key="8">
    <source>
        <dbReference type="Proteomes" id="UP001610334"/>
    </source>
</evidence>
<dbReference type="Gene3D" id="4.10.640.10">
    <property type="entry name" value="Ribosomal protein S18"/>
    <property type="match status" value="1"/>
</dbReference>
<comment type="similarity">
    <text evidence="1">Belongs to the bacterial ribosomal protein bS18 family.</text>
</comment>
<evidence type="ECO:0000256" key="5">
    <source>
        <dbReference type="SAM" id="Coils"/>
    </source>
</evidence>
<keyword evidence="5" id="KW-0175">Coiled coil</keyword>
<dbReference type="PANTHER" id="PTHR13479:SF40">
    <property type="entry name" value="SMALL RIBOSOMAL SUBUNIT PROTEIN BS18M"/>
    <property type="match status" value="1"/>
</dbReference>
<dbReference type="InterPro" id="IPR036870">
    <property type="entry name" value="Ribosomal_bS18_sf"/>
</dbReference>
<dbReference type="EMBL" id="JBFXLT010000092">
    <property type="protein sequence ID" value="KAL2809288.1"/>
    <property type="molecule type" value="Genomic_DNA"/>
</dbReference>